<dbReference type="GO" id="GO:0030638">
    <property type="term" value="P:polyketide metabolic process"/>
    <property type="evidence" value="ECO:0007669"/>
    <property type="project" value="InterPro"/>
</dbReference>
<name>A0A090E2P8_9BACT</name>
<dbReference type="eggNOG" id="COG5485">
    <property type="taxonomic scope" value="Bacteria"/>
</dbReference>
<dbReference type="AlphaFoldDB" id="A0A090E2P8"/>
<reference evidence="1" key="2">
    <citation type="submission" date="2014-09" db="EMBL/GenBank/DDBJ databases">
        <title>Criblamydia sequanensis harbors a mega-plasmid encoding arsenite resistance.</title>
        <authorList>
            <person name="Bertelli C."/>
            <person name="Goesmann A."/>
            <person name="Greub G."/>
        </authorList>
    </citation>
    <scope>NUCLEOTIDE SEQUENCE [LARGE SCALE GENOMIC DNA]</scope>
    <source>
        <strain evidence="1">CRIB-18</strain>
    </source>
</reference>
<evidence type="ECO:0008006" key="3">
    <source>
        <dbReference type="Google" id="ProtNLM"/>
    </source>
</evidence>
<sequence>MNCNPNDIKAIAKSYACRIWDKKDLTAVEEFLEPNIVIHTLLGDFLGQKPMKDVIQAWLKAFPDLKVNNNDIIAEGDLVMIHWSAKGTHLGEFKGIQATHKPISYAGVTLYRIRDGKIFDYAAYLDMNHLLKQIS</sequence>
<reference evidence="1" key="1">
    <citation type="submission" date="2013-12" db="EMBL/GenBank/DDBJ databases">
        <authorList>
            <person name="Linke B."/>
        </authorList>
    </citation>
    <scope>NUCLEOTIDE SEQUENCE [LARGE SCALE GENOMIC DNA]</scope>
    <source>
        <strain evidence="1">CRIB-18</strain>
    </source>
</reference>
<dbReference type="STRING" id="1437425.CSEC_2113"/>
<dbReference type="EMBL" id="CCEJ010000010">
    <property type="protein sequence ID" value="CDR34919.1"/>
    <property type="molecule type" value="Genomic_DNA"/>
</dbReference>
<evidence type="ECO:0000313" key="1">
    <source>
        <dbReference type="EMBL" id="CDR34919.1"/>
    </source>
</evidence>
<gene>
    <name evidence="1" type="ORF">CSEC_2113</name>
</gene>
<keyword evidence="2" id="KW-1185">Reference proteome</keyword>
<protein>
    <recommendedName>
        <fullName evidence="3">Ester cyclase</fullName>
    </recommendedName>
</protein>
<dbReference type="Gene3D" id="3.10.450.50">
    <property type="match status" value="1"/>
</dbReference>
<dbReference type="InterPro" id="IPR009959">
    <property type="entry name" value="Cyclase_SnoaL-like"/>
</dbReference>
<dbReference type="Pfam" id="PF07366">
    <property type="entry name" value="SnoaL"/>
    <property type="match status" value="1"/>
</dbReference>
<dbReference type="RefSeq" id="WP_041018493.1">
    <property type="nucleotide sequence ID" value="NZ_CCEJ010000010.1"/>
</dbReference>
<dbReference type="SUPFAM" id="SSF54427">
    <property type="entry name" value="NTF2-like"/>
    <property type="match status" value="1"/>
</dbReference>
<dbReference type="InterPro" id="IPR032710">
    <property type="entry name" value="NTF2-like_dom_sf"/>
</dbReference>
<dbReference type="PANTHER" id="PTHR38436">
    <property type="entry name" value="POLYKETIDE CYCLASE SNOAL-LIKE DOMAIN"/>
    <property type="match status" value="1"/>
</dbReference>
<dbReference type="Proteomes" id="UP000031552">
    <property type="component" value="Unassembled WGS sequence"/>
</dbReference>
<proteinExistence type="predicted"/>
<dbReference type="PANTHER" id="PTHR38436:SF1">
    <property type="entry name" value="ESTER CYCLASE"/>
    <property type="match status" value="1"/>
</dbReference>
<comment type="caution">
    <text evidence="1">The sequence shown here is derived from an EMBL/GenBank/DDBJ whole genome shotgun (WGS) entry which is preliminary data.</text>
</comment>
<evidence type="ECO:0000313" key="2">
    <source>
        <dbReference type="Proteomes" id="UP000031552"/>
    </source>
</evidence>
<accession>A0A090E2P8</accession>
<organism evidence="1 2">
    <name type="scientific">Candidatus Criblamydia sequanensis CRIB-18</name>
    <dbReference type="NCBI Taxonomy" id="1437425"/>
    <lineage>
        <taxon>Bacteria</taxon>
        <taxon>Pseudomonadati</taxon>
        <taxon>Chlamydiota</taxon>
        <taxon>Chlamydiia</taxon>
        <taxon>Parachlamydiales</taxon>
        <taxon>Candidatus Criblamydiaceae</taxon>
        <taxon>Candidatus Criblamydia</taxon>
    </lineage>
</organism>